<dbReference type="SUPFAM" id="SSF57414">
    <property type="entry name" value="Hairpin loop containing domain-like"/>
    <property type="match status" value="1"/>
</dbReference>
<dbReference type="Proteomes" id="UP001583193">
    <property type="component" value="Unassembled WGS sequence"/>
</dbReference>
<reference evidence="2 3" key="1">
    <citation type="journal article" date="2024" name="IMA Fungus">
        <title>IMA Genome - F19 : A genome assembly and annotation guide to empower mycologists, including annotated draft genome sequences of Ceratocystis pirilliformis, Diaporthe australafricana, Fusarium ophioides, Paecilomyces lecythidis, and Sporothrix stenoceras.</title>
        <authorList>
            <person name="Aylward J."/>
            <person name="Wilson A.M."/>
            <person name="Visagie C.M."/>
            <person name="Spraker J."/>
            <person name="Barnes I."/>
            <person name="Buitendag C."/>
            <person name="Ceriani C."/>
            <person name="Del Mar Angel L."/>
            <person name="du Plessis D."/>
            <person name="Fuchs T."/>
            <person name="Gasser K."/>
            <person name="Kramer D."/>
            <person name="Li W."/>
            <person name="Munsamy K."/>
            <person name="Piso A."/>
            <person name="Price J.L."/>
            <person name="Sonnekus B."/>
            <person name="Thomas C."/>
            <person name="van der Nest A."/>
            <person name="van Dijk A."/>
            <person name="van Heerden A."/>
            <person name="van Vuuren N."/>
            <person name="Yilmaz N."/>
            <person name="Duong T.A."/>
            <person name="van der Merwe N.A."/>
            <person name="Wingfield M.J."/>
            <person name="Wingfield B.D."/>
        </authorList>
    </citation>
    <scope>NUCLEOTIDE SEQUENCE [LARGE SCALE GENOMIC DNA]</scope>
    <source>
        <strain evidence="2 3">CMW 18167</strain>
    </source>
</reference>
<dbReference type="EMBL" id="JAVDPF010000001">
    <property type="protein sequence ID" value="KAL1886675.1"/>
    <property type="molecule type" value="Genomic_DNA"/>
</dbReference>
<accession>A0ABR3YEE5</accession>
<protein>
    <recommendedName>
        <fullName evidence="4">Apple domain-containing protein</fullName>
    </recommendedName>
</protein>
<keyword evidence="1" id="KW-0732">Signal</keyword>
<comment type="caution">
    <text evidence="2">The sequence shown here is derived from an EMBL/GenBank/DDBJ whole genome shotgun (WGS) entry which is preliminary data.</text>
</comment>
<feature type="chain" id="PRO_5046974025" description="Apple domain-containing protein" evidence="1">
    <location>
        <begin position="21"/>
        <end position="157"/>
    </location>
</feature>
<gene>
    <name evidence="2" type="ORF">Plec18167_000608</name>
</gene>
<name>A0ABR3YEE5_9EURO</name>
<proteinExistence type="predicted"/>
<organism evidence="2 3">
    <name type="scientific">Paecilomyces lecythidis</name>
    <dbReference type="NCBI Taxonomy" id="3004212"/>
    <lineage>
        <taxon>Eukaryota</taxon>
        <taxon>Fungi</taxon>
        <taxon>Dikarya</taxon>
        <taxon>Ascomycota</taxon>
        <taxon>Pezizomycotina</taxon>
        <taxon>Eurotiomycetes</taxon>
        <taxon>Eurotiomycetidae</taxon>
        <taxon>Eurotiales</taxon>
        <taxon>Thermoascaceae</taxon>
        <taxon>Paecilomyces</taxon>
    </lineage>
</organism>
<feature type="signal peptide" evidence="1">
    <location>
        <begin position="1"/>
        <end position="20"/>
    </location>
</feature>
<evidence type="ECO:0000313" key="2">
    <source>
        <dbReference type="EMBL" id="KAL1886675.1"/>
    </source>
</evidence>
<evidence type="ECO:0000256" key="1">
    <source>
        <dbReference type="SAM" id="SignalP"/>
    </source>
</evidence>
<evidence type="ECO:0008006" key="4">
    <source>
        <dbReference type="Google" id="ProtNLM"/>
    </source>
</evidence>
<keyword evidence="3" id="KW-1185">Reference proteome</keyword>
<dbReference type="Gene3D" id="3.50.4.10">
    <property type="entry name" value="Hepatocyte Growth Factor"/>
    <property type="match status" value="1"/>
</dbReference>
<sequence length="157" mass="16958">MTPIRSFILMASLAAANVEALSGCQTSVHNETIAYFNSAPVTFSFELATATDCQTWCGKVRACQAWVYVRQSRQCDLHRTMALSTSDNTGFTFGGCSPNPANETQLAPLPSAVSHSTASSIPVTMETTTLVRFLLPYNQQPLSSPPRSVHLGLTINE</sequence>
<evidence type="ECO:0000313" key="3">
    <source>
        <dbReference type="Proteomes" id="UP001583193"/>
    </source>
</evidence>